<organism evidence="10 11">
    <name type="scientific">Butyricimonas hominis</name>
    <dbReference type="NCBI Taxonomy" id="2763032"/>
    <lineage>
        <taxon>Bacteria</taxon>
        <taxon>Pseudomonadati</taxon>
        <taxon>Bacteroidota</taxon>
        <taxon>Bacteroidia</taxon>
        <taxon>Bacteroidales</taxon>
        <taxon>Odoribacteraceae</taxon>
        <taxon>Butyricimonas</taxon>
    </lineage>
</organism>
<accession>A0ABR7D893</accession>
<keyword evidence="2" id="KW-0963">Cytoplasm</keyword>
<dbReference type="InterPro" id="IPR013542">
    <property type="entry name" value="QueG_DUF1730"/>
</dbReference>
<dbReference type="NCBIfam" id="TIGR00276">
    <property type="entry name" value="tRNA epoxyqueuosine(34) reductase QueG"/>
    <property type="match status" value="1"/>
</dbReference>
<keyword evidence="8" id="KW-0411">Iron-sulfur</keyword>
<evidence type="ECO:0000256" key="1">
    <source>
        <dbReference type="ARBA" id="ARBA00022485"/>
    </source>
</evidence>
<dbReference type="RefSeq" id="WP_186978596.1">
    <property type="nucleotide sequence ID" value="NZ_JACOOH010000012.1"/>
</dbReference>
<proteinExistence type="predicted"/>
<dbReference type="InterPro" id="IPR017896">
    <property type="entry name" value="4Fe4S_Fe-S-bd"/>
</dbReference>
<evidence type="ECO:0000256" key="4">
    <source>
        <dbReference type="ARBA" id="ARBA00022723"/>
    </source>
</evidence>
<evidence type="ECO:0000256" key="8">
    <source>
        <dbReference type="ARBA" id="ARBA00023014"/>
    </source>
</evidence>
<reference evidence="10 11" key="1">
    <citation type="submission" date="2020-08" db="EMBL/GenBank/DDBJ databases">
        <title>Genome public.</title>
        <authorList>
            <person name="Liu C."/>
            <person name="Sun Q."/>
        </authorList>
    </citation>
    <scope>NUCLEOTIDE SEQUENCE [LARGE SCALE GENOMIC DNA]</scope>
    <source>
        <strain evidence="10 11">NSJ-56</strain>
    </source>
</reference>
<dbReference type="Pfam" id="PF08331">
    <property type="entry name" value="QueG_DUF1730"/>
    <property type="match status" value="1"/>
</dbReference>
<keyword evidence="7" id="KW-0408">Iron</keyword>
<dbReference type="SUPFAM" id="SSF46548">
    <property type="entry name" value="alpha-helical ferredoxin"/>
    <property type="match status" value="1"/>
</dbReference>
<dbReference type="EC" id="1.17.99.6" evidence="10"/>
<dbReference type="InterPro" id="IPR017900">
    <property type="entry name" value="4Fe4S_Fe_S_CS"/>
</dbReference>
<keyword evidence="3" id="KW-0819">tRNA processing</keyword>
<keyword evidence="5" id="KW-0671">Queuosine biosynthesis</keyword>
<dbReference type="EMBL" id="JACOOH010000012">
    <property type="protein sequence ID" value="MBC5623565.1"/>
    <property type="molecule type" value="Genomic_DNA"/>
</dbReference>
<dbReference type="Gene3D" id="3.30.70.20">
    <property type="match status" value="1"/>
</dbReference>
<name>A0ABR7D893_9BACT</name>
<keyword evidence="6 10" id="KW-0560">Oxidoreductase</keyword>
<dbReference type="GO" id="GO:0052693">
    <property type="term" value="F:epoxyqueuosine reductase activity"/>
    <property type="evidence" value="ECO:0007669"/>
    <property type="project" value="UniProtKB-EC"/>
</dbReference>
<evidence type="ECO:0000313" key="10">
    <source>
        <dbReference type="EMBL" id="MBC5623565.1"/>
    </source>
</evidence>
<evidence type="ECO:0000256" key="6">
    <source>
        <dbReference type="ARBA" id="ARBA00023002"/>
    </source>
</evidence>
<keyword evidence="11" id="KW-1185">Reference proteome</keyword>
<evidence type="ECO:0000256" key="2">
    <source>
        <dbReference type="ARBA" id="ARBA00022490"/>
    </source>
</evidence>
<keyword evidence="4" id="KW-0479">Metal-binding</keyword>
<dbReference type="Pfam" id="PF13484">
    <property type="entry name" value="Fer4_16"/>
    <property type="match status" value="1"/>
</dbReference>
<evidence type="ECO:0000259" key="9">
    <source>
        <dbReference type="PROSITE" id="PS51379"/>
    </source>
</evidence>
<comment type="caution">
    <text evidence="10">The sequence shown here is derived from an EMBL/GenBank/DDBJ whole genome shotgun (WGS) entry which is preliminary data.</text>
</comment>
<feature type="domain" description="4Fe-4S ferredoxin-type" evidence="9">
    <location>
        <begin position="174"/>
        <end position="203"/>
    </location>
</feature>
<dbReference type="PANTHER" id="PTHR30002">
    <property type="entry name" value="EPOXYQUEUOSINE REDUCTASE"/>
    <property type="match status" value="1"/>
</dbReference>
<keyword evidence="1" id="KW-0004">4Fe-4S</keyword>
<dbReference type="PANTHER" id="PTHR30002:SF4">
    <property type="entry name" value="EPOXYQUEUOSINE REDUCTASE"/>
    <property type="match status" value="1"/>
</dbReference>
<dbReference type="PROSITE" id="PS51379">
    <property type="entry name" value="4FE4S_FER_2"/>
    <property type="match status" value="1"/>
</dbReference>
<evidence type="ECO:0000256" key="3">
    <source>
        <dbReference type="ARBA" id="ARBA00022694"/>
    </source>
</evidence>
<evidence type="ECO:0000256" key="7">
    <source>
        <dbReference type="ARBA" id="ARBA00023004"/>
    </source>
</evidence>
<evidence type="ECO:0000313" key="11">
    <source>
        <dbReference type="Proteomes" id="UP000646484"/>
    </source>
</evidence>
<evidence type="ECO:0000256" key="5">
    <source>
        <dbReference type="ARBA" id="ARBA00022785"/>
    </source>
</evidence>
<dbReference type="InterPro" id="IPR004453">
    <property type="entry name" value="QueG"/>
</dbReference>
<protein>
    <submittedName>
        <fullName evidence="10">tRNA epoxyqueuosine(34) reductase QueG</fullName>
        <ecNumber evidence="10">1.17.99.6</ecNumber>
    </submittedName>
</protein>
<gene>
    <name evidence="10" type="primary">queG</name>
    <name evidence="10" type="ORF">H8S64_20935</name>
</gene>
<dbReference type="PROSITE" id="PS00198">
    <property type="entry name" value="4FE4S_FER_1"/>
    <property type="match status" value="1"/>
</dbReference>
<dbReference type="Proteomes" id="UP000646484">
    <property type="component" value="Unassembled WGS sequence"/>
</dbReference>
<sequence length="305" mass="35059">MNLINCLEEARLLGFDACGVAPVDTLTREKEVLLRWIEKGFHAGMGYMAKNIEKRENPALLVEGARSVIVTLTNYYTSRRQEKDVPVIARYAYGKDYHIVLKERLFRLLSVLKEKTGRDIRGRVFVDSAPVFEHEWARRAGLGWIGRNTLLVNPRLGSYCFIGVIISDFEPSGYSLPEERDFCGTCNRCVEACPTGALSSREVNANLCISYNTIERKDEIPLEIKEKMGQRFFGCDACQEVCPWNGKAVMHRVKEFLPDEWLMHMSREDWLELDEETFKSRFKDSPLSRPGLEQIKRNLSQPLLL</sequence>